<sequence>MNFLEKLFGKKSKEKVSVEKNTKKERAKPKVAPERIGELGEYKINIQLDQFPPNYKHLNDLMLENMKTHSGFSQIDHVLLTPYGIFVIETKNYAGEIKGGAQDKQWKVNKKFNMMNPFHQNYGHMEAIKSCLNSDNPYSFVSMISFTQRAVFSISPELRKMTSDELCVYDTELTEFIKRKIQVIKLQSTAPIYKEDEIESIYKSLTNANVTDPAIREGHKQALLSASAKEDKCSICNKPVSRKVKKFCMSNKKFQGKIYCFDHQKNIS</sequence>
<dbReference type="Pfam" id="PF08378">
    <property type="entry name" value="NERD"/>
    <property type="match status" value="1"/>
</dbReference>
<name>A0A917EX05_HALAA</name>
<dbReference type="RefSeq" id="WP_188378085.1">
    <property type="nucleotide sequence ID" value="NZ_BMEL01000003.1"/>
</dbReference>
<protein>
    <submittedName>
        <fullName evidence="2">Nuclease</fullName>
    </submittedName>
</protein>
<feature type="domain" description="NERD" evidence="1">
    <location>
        <begin position="36"/>
        <end position="151"/>
    </location>
</feature>
<reference evidence="2" key="1">
    <citation type="journal article" date="2014" name="Int. J. Syst. Evol. Microbiol.">
        <title>Complete genome sequence of Corynebacterium casei LMG S-19264T (=DSM 44701T), isolated from a smear-ripened cheese.</title>
        <authorList>
            <consortium name="US DOE Joint Genome Institute (JGI-PGF)"/>
            <person name="Walter F."/>
            <person name="Albersmeier A."/>
            <person name="Kalinowski J."/>
            <person name="Ruckert C."/>
        </authorList>
    </citation>
    <scope>NUCLEOTIDE SEQUENCE</scope>
    <source>
        <strain evidence="2">CGMCC 1.12153</strain>
    </source>
</reference>
<dbReference type="PROSITE" id="PS50965">
    <property type="entry name" value="NERD"/>
    <property type="match status" value="1"/>
</dbReference>
<evidence type="ECO:0000259" key="1">
    <source>
        <dbReference type="PROSITE" id="PS50965"/>
    </source>
</evidence>
<accession>A0A917EX05</accession>
<evidence type="ECO:0000313" key="2">
    <source>
        <dbReference type="EMBL" id="GGF27055.1"/>
    </source>
</evidence>
<gene>
    <name evidence="2" type="ORF">GCM10010954_27620</name>
</gene>
<keyword evidence="3" id="KW-1185">Reference proteome</keyword>
<comment type="caution">
    <text evidence="2">The sequence shown here is derived from an EMBL/GenBank/DDBJ whole genome shotgun (WGS) entry which is preliminary data.</text>
</comment>
<reference evidence="2" key="2">
    <citation type="submission" date="2020-09" db="EMBL/GenBank/DDBJ databases">
        <authorList>
            <person name="Sun Q."/>
            <person name="Zhou Y."/>
        </authorList>
    </citation>
    <scope>NUCLEOTIDE SEQUENCE</scope>
    <source>
        <strain evidence="2">CGMCC 1.12153</strain>
    </source>
</reference>
<dbReference type="Proteomes" id="UP000660110">
    <property type="component" value="Unassembled WGS sequence"/>
</dbReference>
<dbReference type="InterPro" id="IPR011528">
    <property type="entry name" value="NERD"/>
</dbReference>
<dbReference type="AlphaFoldDB" id="A0A917EX05"/>
<dbReference type="EMBL" id="BMEL01000003">
    <property type="protein sequence ID" value="GGF27055.1"/>
    <property type="molecule type" value="Genomic_DNA"/>
</dbReference>
<evidence type="ECO:0000313" key="3">
    <source>
        <dbReference type="Proteomes" id="UP000660110"/>
    </source>
</evidence>
<organism evidence="2 3">
    <name type="scientific">Halobacillus andaensis</name>
    <dbReference type="NCBI Taxonomy" id="1176239"/>
    <lineage>
        <taxon>Bacteria</taxon>
        <taxon>Bacillati</taxon>
        <taxon>Bacillota</taxon>
        <taxon>Bacilli</taxon>
        <taxon>Bacillales</taxon>
        <taxon>Bacillaceae</taxon>
        <taxon>Halobacillus</taxon>
    </lineage>
</organism>
<proteinExistence type="predicted"/>